<dbReference type="AlphaFoldDB" id="A0A5C5ZPS8"/>
<dbReference type="EMBL" id="SJPQ01000002">
    <property type="protein sequence ID" value="TWT88917.1"/>
    <property type="molecule type" value="Genomic_DNA"/>
</dbReference>
<keyword evidence="1" id="KW-1133">Transmembrane helix</keyword>
<dbReference type="Proteomes" id="UP000315440">
    <property type="component" value="Unassembled WGS sequence"/>
</dbReference>
<evidence type="ECO:0000256" key="1">
    <source>
        <dbReference type="SAM" id="Phobius"/>
    </source>
</evidence>
<evidence type="ECO:0000313" key="3">
    <source>
        <dbReference type="Proteomes" id="UP000315440"/>
    </source>
</evidence>
<reference evidence="2 3" key="1">
    <citation type="submission" date="2019-02" db="EMBL/GenBank/DDBJ databases">
        <title>Deep-cultivation of Planctomycetes and their phenomic and genomic characterization uncovers novel biology.</title>
        <authorList>
            <person name="Wiegand S."/>
            <person name="Jogler M."/>
            <person name="Boedeker C."/>
            <person name="Pinto D."/>
            <person name="Vollmers J."/>
            <person name="Rivas-Marin E."/>
            <person name="Kohn T."/>
            <person name="Peeters S.H."/>
            <person name="Heuer A."/>
            <person name="Rast P."/>
            <person name="Oberbeckmann S."/>
            <person name="Bunk B."/>
            <person name="Jeske O."/>
            <person name="Meyerdierks A."/>
            <person name="Storesund J.E."/>
            <person name="Kallscheuer N."/>
            <person name="Luecker S."/>
            <person name="Lage O.M."/>
            <person name="Pohl T."/>
            <person name="Merkel B.J."/>
            <person name="Hornburger P."/>
            <person name="Mueller R.-W."/>
            <person name="Bruemmer F."/>
            <person name="Labrenz M."/>
            <person name="Spormann A.M."/>
            <person name="Op Den Camp H."/>
            <person name="Overmann J."/>
            <person name="Amann R."/>
            <person name="Jetten M.S.M."/>
            <person name="Mascher T."/>
            <person name="Medema M.H."/>
            <person name="Devos D.P."/>
            <person name="Kaster A.-K."/>
            <person name="Ovreas L."/>
            <person name="Rohde M."/>
            <person name="Galperin M.Y."/>
            <person name="Jogler C."/>
        </authorList>
    </citation>
    <scope>NUCLEOTIDE SEQUENCE [LARGE SCALE GENOMIC DNA]</scope>
    <source>
        <strain evidence="2 3">Mal64</strain>
    </source>
</reference>
<comment type="caution">
    <text evidence="2">The sequence shown here is derived from an EMBL/GenBank/DDBJ whole genome shotgun (WGS) entry which is preliminary data.</text>
</comment>
<accession>A0A5C5ZPS8</accession>
<proteinExistence type="predicted"/>
<evidence type="ECO:0000313" key="2">
    <source>
        <dbReference type="EMBL" id="TWT88917.1"/>
    </source>
</evidence>
<organism evidence="2 3">
    <name type="scientific">Pseudobythopirellula maris</name>
    <dbReference type="NCBI Taxonomy" id="2527991"/>
    <lineage>
        <taxon>Bacteria</taxon>
        <taxon>Pseudomonadati</taxon>
        <taxon>Planctomycetota</taxon>
        <taxon>Planctomycetia</taxon>
        <taxon>Pirellulales</taxon>
        <taxon>Lacipirellulaceae</taxon>
        <taxon>Pseudobythopirellula</taxon>
    </lineage>
</organism>
<feature type="transmembrane region" description="Helical" evidence="1">
    <location>
        <begin position="21"/>
        <end position="42"/>
    </location>
</feature>
<gene>
    <name evidence="2" type="ORF">Mal64_24070</name>
</gene>
<keyword evidence="3" id="KW-1185">Reference proteome</keyword>
<keyword evidence="1" id="KW-0812">Transmembrane</keyword>
<sequence>MKHYMNLTTPQHRLRRETLRLVRLWVWLFVVLAGAGAMAILAQSVRSDQIQREMLAAEARFEPSRVLMHTTSAKRTELSGLLADESEVLELSTKPSPVTLLGRVSQAAAACDGQLRVRELQLMQPSVAAGAPGRLMLQAEAIVGFDPEIFLRALKRPPLDSVELIESGLASENGAELQTLDIECRFQP</sequence>
<name>A0A5C5ZPS8_9BACT</name>
<protein>
    <submittedName>
        <fullName evidence="2">Uncharacterized protein</fullName>
    </submittedName>
</protein>
<keyword evidence="1" id="KW-0472">Membrane</keyword>
<dbReference type="RefSeq" id="WP_146400390.1">
    <property type="nucleotide sequence ID" value="NZ_SJPQ01000002.1"/>
</dbReference>